<name>A0A1K2HTI3_9HYPH</name>
<keyword evidence="1" id="KW-0966">Cell projection</keyword>
<reference evidence="1 2" key="1">
    <citation type="submission" date="2016-11" db="EMBL/GenBank/DDBJ databases">
        <authorList>
            <person name="Jaros S."/>
            <person name="Januszkiewicz K."/>
            <person name="Wedrychowicz H."/>
        </authorList>
    </citation>
    <scope>NUCLEOTIDE SEQUENCE [LARGE SCALE GENOMIC DNA]</scope>
    <source>
        <strain evidence="1 2">ATCC 23634</strain>
    </source>
</reference>
<dbReference type="RefSeq" id="WP_072338834.1">
    <property type="nucleotide sequence ID" value="NZ_FPKU01000001.1"/>
</dbReference>
<dbReference type="OrthoDB" id="7312911at2"/>
<dbReference type="InterPro" id="IPR001492">
    <property type="entry name" value="Flagellin"/>
</dbReference>
<dbReference type="STRING" id="665118.SAMN02983003_0523"/>
<dbReference type="GO" id="GO:0009288">
    <property type="term" value="C:bacterial-type flagellum"/>
    <property type="evidence" value="ECO:0007669"/>
    <property type="project" value="InterPro"/>
</dbReference>
<protein>
    <submittedName>
        <fullName evidence="1">Flagellin N-terminal helical region</fullName>
    </submittedName>
</protein>
<gene>
    <name evidence="1" type="ORF">SAMN02983003_0523</name>
</gene>
<keyword evidence="1" id="KW-0282">Flagellum</keyword>
<keyword evidence="2" id="KW-1185">Reference proteome</keyword>
<dbReference type="GO" id="GO:0005198">
    <property type="term" value="F:structural molecule activity"/>
    <property type="evidence" value="ECO:0007669"/>
    <property type="project" value="InterPro"/>
</dbReference>
<evidence type="ECO:0000313" key="1">
    <source>
        <dbReference type="EMBL" id="SFZ81480.1"/>
    </source>
</evidence>
<dbReference type="PANTHER" id="PTHR42792:SF1">
    <property type="entry name" value="FLAGELLAR HOOK-ASSOCIATED PROTEIN 3"/>
    <property type="match status" value="1"/>
</dbReference>
<accession>A0A1K2HTI3</accession>
<proteinExistence type="predicted"/>
<dbReference type="Gene3D" id="1.20.1330.10">
    <property type="entry name" value="f41 fragment of flagellin, N-terminal domain"/>
    <property type="match status" value="1"/>
</dbReference>
<dbReference type="EMBL" id="FPKU01000001">
    <property type="protein sequence ID" value="SFZ81480.1"/>
    <property type="molecule type" value="Genomic_DNA"/>
</dbReference>
<dbReference type="Proteomes" id="UP000183447">
    <property type="component" value="Unassembled WGS sequence"/>
</dbReference>
<dbReference type="SUPFAM" id="SSF64518">
    <property type="entry name" value="Phase 1 flagellin"/>
    <property type="match status" value="1"/>
</dbReference>
<organism evidence="1 2">
    <name type="scientific">Devosia enhydra</name>
    <dbReference type="NCBI Taxonomy" id="665118"/>
    <lineage>
        <taxon>Bacteria</taxon>
        <taxon>Pseudomonadati</taxon>
        <taxon>Pseudomonadota</taxon>
        <taxon>Alphaproteobacteria</taxon>
        <taxon>Hyphomicrobiales</taxon>
        <taxon>Devosiaceae</taxon>
        <taxon>Devosia</taxon>
    </lineage>
</organism>
<dbReference type="PANTHER" id="PTHR42792">
    <property type="entry name" value="FLAGELLIN"/>
    <property type="match status" value="1"/>
</dbReference>
<keyword evidence="1" id="KW-0969">Cilium</keyword>
<evidence type="ECO:0000313" key="2">
    <source>
        <dbReference type="Proteomes" id="UP000183447"/>
    </source>
</evidence>
<dbReference type="AlphaFoldDB" id="A0A1K2HTI3"/>
<sequence length="496" mass="51405">MSVIDNRYYPIQSSTRLMTSMRTQFDTLQQQLATGEKHASLAELGSERYFDLTIRARMARIEGYGNTMTAVSLRIDAMASSLSRLDAIAGETRGLMNVGGYGQGNINLATAPSQAAARLDEVMNLLNGEMAGRYLFGGNAVDGKPVTSASAVLDGEAGKAGFRIVAAERKLADLGAGGMGRLTATASGTSVTVAEDGAHPFGFKLATLNASPAQAGLTQPTGDPASLGISLATQPPSGTRYTIGLDLPDGTKTEVSVTAGGTGAGSFAIGATPADTAANLAAAIGTALSGAATRELAVASSFAAAEMFFAGQGETQMRIDGPPFETATALRPATTGDTVQWYRGQDSADARSSVSAKIDDAATVGYGVQANEAGITRLVRTLAVMASETYPEGDATSRDRFDAVARRQLSQMAETTANAPGSLQSITVEISLAKTRIERVSGQQKAYSEQLESLRAGIEGIAPEQVAAEILALKTRLEASYQTTALVSQLSLVNYL</sequence>